<dbReference type="AlphaFoldDB" id="A0AA41L8N0"/>
<sequence>MNASLYLVSNHADLLRRRTGLWVFMGVIGMLFFLFSSAYVMRMATSDWRALPFVPGQLWLSTMLLIVASVAWQRAAHGRGAGAQRTAYGVACAATLAFLAAQLWAWRAMDAASFTLSANPANSFFYLITGLHGLHVVGGLAAAGWAYRDLGRNSVTLQLCARYWHFLLALWLAMFGLLFGVTPELVNQICGGGP</sequence>
<dbReference type="InterPro" id="IPR000298">
    <property type="entry name" value="Cyt_c_oxidase-like_su3"/>
</dbReference>
<accession>A0AA41L8N0</accession>
<keyword evidence="7" id="KW-1185">Reference proteome</keyword>
<feature type="domain" description="Heme-copper oxidase subunit III family profile" evidence="3">
    <location>
        <begin position="18"/>
        <end position="183"/>
    </location>
</feature>
<comment type="similarity">
    <text evidence="1">Belongs to the cytochrome c oxidase subunit 3 family.</text>
</comment>
<evidence type="ECO:0000256" key="2">
    <source>
        <dbReference type="SAM" id="Phobius"/>
    </source>
</evidence>
<keyword evidence="2" id="KW-0472">Membrane</keyword>
<dbReference type="GO" id="GO:0019646">
    <property type="term" value="P:aerobic electron transport chain"/>
    <property type="evidence" value="ECO:0007669"/>
    <property type="project" value="InterPro"/>
</dbReference>
<evidence type="ECO:0000259" key="3">
    <source>
        <dbReference type="PROSITE" id="PS50253"/>
    </source>
</evidence>
<proteinExistence type="inferred from homology"/>
<evidence type="ECO:0000313" key="6">
    <source>
        <dbReference type="Proteomes" id="UP001155901"/>
    </source>
</evidence>
<protein>
    <submittedName>
        <fullName evidence="4">Cytochrome c oxidase subunit 3</fullName>
    </submittedName>
</protein>
<evidence type="ECO:0000313" key="4">
    <source>
        <dbReference type="EMBL" id="MBV6322375.1"/>
    </source>
</evidence>
<dbReference type="EMBL" id="JALJZU010000011">
    <property type="protein sequence ID" value="MCP2011522.1"/>
    <property type="molecule type" value="Genomic_DNA"/>
</dbReference>
<reference evidence="4" key="1">
    <citation type="submission" date="2021-07" db="EMBL/GenBank/DDBJ databases">
        <title>Characterization of violacein-producing bacteria and related species.</title>
        <authorList>
            <person name="Wilson H.S."/>
            <person name="De Leon M.E."/>
        </authorList>
    </citation>
    <scope>NUCLEOTIDE SEQUENCE</scope>
    <source>
        <strain evidence="4">HSC-15S17</strain>
    </source>
</reference>
<dbReference type="PANTHER" id="PTHR11403:SF10">
    <property type="entry name" value="CYTOCHROME C OXIDASE"/>
    <property type="match status" value="1"/>
</dbReference>
<evidence type="ECO:0000313" key="5">
    <source>
        <dbReference type="EMBL" id="MCP2011522.1"/>
    </source>
</evidence>
<dbReference type="GO" id="GO:0004129">
    <property type="term" value="F:cytochrome-c oxidase activity"/>
    <property type="evidence" value="ECO:0007669"/>
    <property type="project" value="InterPro"/>
</dbReference>
<comment type="subcellular location">
    <subcellularLocation>
        <location evidence="1">Cell membrane</location>
        <topology evidence="1">Multi-pass membrane protein</topology>
    </subcellularLocation>
</comment>
<dbReference type="Proteomes" id="UP001155901">
    <property type="component" value="Unassembled WGS sequence"/>
</dbReference>
<feature type="transmembrane region" description="Helical" evidence="2">
    <location>
        <begin position="124"/>
        <end position="147"/>
    </location>
</feature>
<feature type="transmembrane region" description="Helical" evidence="2">
    <location>
        <begin position="53"/>
        <end position="73"/>
    </location>
</feature>
<dbReference type="EMBL" id="JAHTGR010000007">
    <property type="protein sequence ID" value="MBV6322375.1"/>
    <property type="molecule type" value="Genomic_DNA"/>
</dbReference>
<name>A0AA41L8N0_9BURK</name>
<keyword evidence="2" id="KW-1133">Transmembrane helix</keyword>
<dbReference type="PROSITE" id="PS50253">
    <property type="entry name" value="COX3"/>
    <property type="match status" value="1"/>
</dbReference>
<organism evidence="4 6">
    <name type="scientific">Duganella violaceipulchra</name>
    <dbReference type="NCBI Taxonomy" id="2849652"/>
    <lineage>
        <taxon>Bacteria</taxon>
        <taxon>Pseudomonadati</taxon>
        <taxon>Pseudomonadota</taxon>
        <taxon>Betaproteobacteria</taxon>
        <taxon>Burkholderiales</taxon>
        <taxon>Oxalobacteraceae</taxon>
        <taxon>Telluria group</taxon>
        <taxon>Duganella</taxon>
    </lineage>
</organism>
<dbReference type="PANTHER" id="PTHR11403">
    <property type="entry name" value="CYTOCHROME C OXIDASE SUBUNIT III"/>
    <property type="match status" value="1"/>
</dbReference>
<evidence type="ECO:0000256" key="1">
    <source>
        <dbReference type="RuleBase" id="RU003376"/>
    </source>
</evidence>
<gene>
    <name evidence="4" type="ORF">KVP70_15610</name>
    <name evidence="5" type="ORF">L1274_005271</name>
</gene>
<dbReference type="GO" id="GO:0005886">
    <property type="term" value="C:plasma membrane"/>
    <property type="evidence" value="ECO:0007669"/>
    <property type="project" value="UniProtKB-SubCell"/>
</dbReference>
<keyword evidence="1 2" id="KW-0812">Transmembrane</keyword>
<dbReference type="RefSeq" id="WP_217943137.1">
    <property type="nucleotide sequence ID" value="NZ_JAHTGR010000007.1"/>
</dbReference>
<feature type="transmembrane region" description="Helical" evidence="2">
    <location>
        <begin position="21"/>
        <end position="41"/>
    </location>
</feature>
<feature type="transmembrane region" description="Helical" evidence="2">
    <location>
        <begin position="159"/>
        <end position="179"/>
    </location>
</feature>
<dbReference type="Pfam" id="PF00510">
    <property type="entry name" value="COX3"/>
    <property type="match status" value="1"/>
</dbReference>
<feature type="transmembrane region" description="Helical" evidence="2">
    <location>
        <begin position="85"/>
        <end position="104"/>
    </location>
</feature>
<reference evidence="5" key="2">
    <citation type="submission" date="2022-03" db="EMBL/GenBank/DDBJ databases">
        <title>Genome Encyclopedia of Bacteria and Archaea VI: Functional Genomics of Type Strains.</title>
        <authorList>
            <person name="Whitman W."/>
        </authorList>
    </citation>
    <scope>NUCLEOTIDE SEQUENCE</scope>
    <source>
        <strain evidence="5">HSC-15S17</strain>
    </source>
</reference>
<dbReference type="InterPro" id="IPR024791">
    <property type="entry name" value="Cyt_c/ubiquinol_Oxase_su3"/>
</dbReference>
<evidence type="ECO:0000313" key="7">
    <source>
        <dbReference type="Proteomes" id="UP001162889"/>
    </source>
</evidence>
<dbReference type="Proteomes" id="UP001162889">
    <property type="component" value="Unassembled WGS sequence"/>
</dbReference>
<comment type="caution">
    <text evidence="4">The sequence shown here is derived from an EMBL/GenBank/DDBJ whole genome shotgun (WGS) entry which is preliminary data.</text>
</comment>